<accession>A0A4D9CVF3</accession>
<evidence type="ECO:0000313" key="2">
    <source>
        <dbReference type="EMBL" id="TFJ82906.1"/>
    </source>
</evidence>
<evidence type="ECO:0000313" key="3">
    <source>
        <dbReference type="Proteomes" id="UP000355283"/>
    </source>
</evidence>
<dbReference type="InterPro" id="IPR036249">
    <property type="entry name" value="Thioredoxin-like_sf"/>
</dbReference>
<dbReference type="OrthoDB" id="2121326at2759"/>
<comment type="caution">
    <text evidence="2">The sequence shown here is derived from an EMBL/GenBank/DDBJ whole genome shotgun (WGS) entry which is preliminary data.</text>
</comment>
<reference evidence="2 3" key="1">
    <citation type="submission" date="2019-01" db="EMBL/GenBank/DDBJ databases">
        <title>Nuclear Genome Assembly of the Microalgal Biofuel strain Nannochloropsis salina CCMP1776.</title>
        <authorList>
            <person name="Hovde B."/>
        </authorList>
    </citation>
    <scope>NUCLEOTIDE SEQUENCE [LARGE SCALE GENOMIC DNA]</scope>
    <source>
        <strain evidence="2 3">CCMP1776</strain>
    </source>
</reference>
<dbReference type="PANTHER" id="PTHR47353:SF1">
    <property type="entry name" value="THIOREDOXIN-LIKE PROTEIN HCF164, CHLOROPLASTIC"/>
    <property type="match status" value="1"/>
</dbReference>
<dbReference type="AlphaFoldDB" id="A0A4D9CVF3"/>
<dbReference type="Gene3D" id="3.40.30.10">
    <property type="entry name" value="Glutaredoxin"/>
    <property type="match status" value="1"/>
</dbReference>
<dbReference type="Proteomes" id="UP000355283">
    <property type="component" value="Unassembled WGS sequence"/>
</dbReference>
<feature type="domain" description="Thioredoxin" evidence="1">
    <location>
        <begin position="1"/>
        <end position="72"/>
    </location>
</feature>
<dbReference type="SUPFAM" id="SSF52833">
    <property type="entry name" value="Thioredoxin-like"/>
    <property type="match status" value="1"/>
</dbReference>
<dbReference type="InterPro" id="IPR013766">
    <property type="entry name" value="Thioredoxin_domain"/>
</dbReference>
<dbReference type="GO" id="GO:0016671">
    <property type="term" value="F:oxidoreductase activity, acting on a sulfur group of donors, disulfide as acceptor"/>
    <property type="evidence" value="ECO:0007669"/>
    <property type="project" value="TreeGrafter"/>
</dbReference>
<proteinExistence type="predicted"/>
<organism evidence="2 3">
    <name type="scientific">Nannochloropsis salina CCMP1776</name>
    <dbReference type="NCBI Taxonomy" id="1027361"/>
    <lineage>
        <taxon>Eukaryota</taxon>
        <taxon>Sar</taxon>
        <taxon>Stramenopiles</taxon>
        <taxon>Ochrophyta</taxon>
        <taxon>Eustigmatophyceae</taxon>
        <taxon>Eustigmatales</taxon>
        <taxon>Monodopsidaceae</taxon>
        <taxon>Microchloropsis</taxon>
        <taxon>Microchloropsis salina</taxon>
    </lineage>
</organism>
<sequence length="97" mass="10808">MAPVLRAVEGKYKDKVNFVVVNGDDRNEASSALVERFRVDGIPHLALMTKEGEVKTALIGKVPRKVLEADIDSLISGQVLPYEGYDAFEDEDHFVKF</sequence>
<dbReference type="InterPro" id="IPR044241">
    <property type="entry name" value="TxlA/HCF164"/>
</dbReference>
<gene>
    <name evidence="2" type="ORF">NSK_005785</name>
</gene>
<keyword evidence="3" id="KW-1185">Reference proteome</keyword>
<protein>
    <recommendedName>
        <fullName evidence="1">Thioredoxin domain-containing protein</fullName>
    </recommendedName>
</protein>
<dbReference type="EMBL" id="SDOX01000088">
    <property type="protein sequence ID" value="TFJ82906.1"/>
    <property type="molecule type" value="Genomic_DNA"/>
</dbReference>
<name>A0A4D9CVF3_9STRA</name>
<dbReference type="PANTHER" id="PTHR47353">
    <property type="entry name" value="THIOREDOXIN-LIKE PROTEIN HCF164, CHLOROPLASTIC"/>
    <property type="match status" value="1"/>
</dbReference>
<dbReference type="Pfam" id="PF00085">
    <property type="entry name" value="Thioredoxin"/>
    <property type="match status" value="1"/>
</dbReference>
<evidence type="ECO:0000259" key="1">
    <source>
        <dbReference type="Pfam" id="PF00085"/>
    </source>
</evidence>